<accession>A0A521BFU2</accession>
<feature type="transmembrane region" description="Helical" evidence="1">
    <location>
        <begin position="23"/>
        <end position="42"/>
    </location>
</feature>
<protein>
    <submittedName>
        <fullName evidence="2">Uncharacterized protein</fullName>
    </submittedName>
</protein>
<keyword evidence="1" id="KW-1133">Transmembrane helix</keyword>
<keyword evidence="1" id="KW-0472">Membrane</keyword>
<reference evidence="2 3" key="1">
    <citation type="submission" date="2017-05" db="EMBL/GenBank/DDBJ databases">
        <authorList>
            <person name="Varghese N."/>
            <person name="Submissions S."/>
        </authorList>
    </citation>
    <scope>NUCLEOTIDE SEQUENCE [LARGE SCALE GENOMIC DNA]</scope>
    <source>
        <strain evidence="2 3">DSM 21985</strain>
    </source>
</reference>
<evidence type="ECO:0000313" key="3">
    <source>
        <dbReference type="Proteomes" id="UP000317557"/>
    </source>
</evidence>
<gene>
    <name evidence="2" type="ORF">SAMN06265219_102260</name>
</gene>
<dbReference type="Proteomes" id="UP000317557">
    <property type="component" value="Unassembled WGS sequence"/>
</dbReference>
<evidence type="ECO:0000313" key="2">
    <source>
        <dbReference type="EMBL" id="SMO45929.1"/>
    </source>
</evidence>
<dbReference type="EMBL" id="FXTP01000002">
    <property type="protein sequence ID" value="SMO45929.1"/>
    <property type="molecule type" value="Genomic_DNA"/>
</dbReference>
<evidence type="ECO:0000256" key="1">
    <source>
        <dbReference type="SAM" id="Phobius"/>
    </source>
</evidence>
<dbReference type="AlphaFoldDB" id="A0A521BFU2"/>
<keyword evidence="1" id="KW-0812">Transmembrane</keyword>
<sequence>MKVNDIINLTNLLHLKISNGKKIITALLALSCVISGIILASAPEKKALYIESPSHLDSLINDQIFQTQIRSPQIYAYQVKVDSGLYRKVYEIDVPSRFSKTLFHINLHKQLHKYGAETPAEMHFPERDMDIYVYYHDSVQRIIRLMTDTDLDTTQTGGPSNG</sequence>
<proteinExistence type="predicted"/>
<organism evidence="2 3">
    <name type="scientific">Gracilimonas mengyeensis</name>
    <dbReference type="NCBI Taxonomy" id="1302730"/>
    <lineage>
        <taxon>Bacteria</taxon>
        <taxon>Pseudomonadati</taxon>
        <taxon>Balneolota</taxon>
        <taxon>Balneolia</taxon>
        <taxon>Balneolales</taxon>
        <taxon>Balneolaceae</taxon>
        <taxon>Gracilimonas</taxon>
    </lineage>
</organism>
<keyword evidence="3" id="KW-1185">Reference proteome</keyword>
<name>A0A521BFU2_9BACT</name>